<dbReference type="Gene3D" id="3.30.2220.20">
    <property type="entry name" value="Phage tail assembly chaperone gp13-like"/>
    <property type="match status" value="1"/>
</dbReference>
<name>A0A1H6XRC2_9GAMM</name>
<organism evidence="1 2">
    <name type="scientific">Azotobacter beijerinckii</name>
    <dbReference type="NCBI Taxonomy" id="170623"/>
    <lineage>
        <taxon>Bacteria</taxon>
        <taxon>Pseudomonadati</taxon>
        <taxon>Pseudomonadota</taxon>
        <taxon>Gammaproteobacteria</taxon>
        <taxon>Pseudomonadales</taxon>
        <taxon>Pseudomonadaceae</taxon>
        <taxon>Azotobacter</taxon>
    </lineage>
</organism>
<dbReference type="InterPro" id="IPR038556">
    <property type="entry name" value="TAC_Gp13-like_sf"/>
</dbReference>
<dbReference type="AlphaFoldDB" id="A0A1H6XRC2"/>
<protein>
    <recommendedName>
        <fullName evidence="3">Phage tail assembly chaperone, TAC</fullName>
    </recommendedName>
</protein>
<accession>A0A1H6XRC2</accession>
<evidence type="ECO:0000313" key="1">
    <source>
        <dbReference type="EMBL" id="SEJ31589.1"/>
    </source>
</evidence>
<dbReference type="EMBL" id="FNYQ01000076">
    <property type="protein sequence ID" value="SEJ31589.1"/>
    <property type="molecule type" value="Genomic_DNA"/>
</dbReference>
<evidence type="ECO:0008006" key="3">
    <source>
        <dbReference type="Google" id="ProtNLM"/>
    </source>
</evidence>
<dbReference type="Proteomes" id="UP000199250">
    <property type="component" value="Unassembled WGS sequence"/>
</dbReference>
<reference evidence="1 2" key="1">
    <citation type="submission" date="2016-10" db="EMBL/GenBank/DDBJ databases">
        <authorList>
            <person name="de Groot N.N."/>
        </authorList>
    </citation>
    <scope>NUCLEOTIDE SEQUENCE [LARGE SCALE GENOMIC DNA]</scope>
    <source>
        <strain evidence="1 2">DSM 373</strain>
    </source>
</reference>
<evidence type="ECO:0000313" key="2">
    <source>
        <dbReference type="Proteomes" id="UP000199250"/>
    </source>
</evidence>
<proteinExistence type="predicted"/>
<sequence length="119" mass="12569">MLTREQILAAADLPQKVIDVPEWGGEVTITGLSVRGRAEYIAEMSVLSHQEGGAVRGMANVQLRLIAMSITDPAGTPLFTPDDVEALAGKSPEVIGRLADEATLLNKFVVAAVEADAKN</sequence>
<gene>
    <name evidence="1" type="ORF">SAMN04244572_03514</name>
</gene>